<organism evidence="1 2">
    <name type="scientific">Methylomirabilis oxygeniifera</name>
    <dbReference type="NCBI Taxonomy" id="671143"/>
    <lineage>
        <taxon>Bacteria</taxon>
        <taxon>Candidatus Methylomirabilota</taxon>
        <taxon>Candidatus Methylomirabilia</taxon>
        <taxon>Candidatus Methylomirabilales</taxon>
        <taxon>Candidatus Methylomirabilaceae</taxon>
        <taxon>Candidatus Methylomirabilis</taxon>
    </lineage>
</organism>
<name>D5MHZ4_METO1</name>
<evidence type="ECO:0000313" key="1">
    <source>
        <dbReference type="EMBL" id="CBE69285.1"/>
    </source>
</evidence>
<dbReference type="HOGENOM" id="CLU_1727995_0_0_0"/>
<protein>
    <submittedName>
        <fullName evidence="1">Uncharacterized protein</fullName>
    </submittedName>
</protein>
<evidence type="ECO:0000313" key="2">
    <source>
        <dbReference type="Proteomes" id="UP000006898"/>
    </source>
</evidence>
<dbReference type="Proteomes" id="UP000006898">
    <property type="component" value="Chromosome"/>
</dbReference>
<dbReference type="AlphaFoldDB" id="D5MHZ4"/>
<sequence>MLAACYRWPAQDILCRMPTEGPPTQQVNVQVIDCLPTLTVTIDYQSKTPIRNPDLPCDPVRHQQEVAQQPIISLVRIEDGREVLTGNNQDVDRGLRVNVFESYRLLVLIHNLPRTFTIGYLTKETGIHTLVLSIFRLALFPVALAQFPSYL</sequence>
<dbReference type="EMBL" id="FP565575">
    <property type="protein sequence ID" value="CBE69285.1"/>
    <property type="molecule type" value="Genomic_DNA"/>
</dbReference>
<accession>D5MHZ4</accession>
<dbReference type="KEGG" id="mox:DAMO_2235"/>
<reference evidence="1 2" key="1">
    <citation type="journal article" date="2010" name="Nature">
        <title>Nitrite-driven anaerobic methane oxidation by oxygenic bacteria.</title>
        <authorList>
            <person name="Ettwig K.F."/>
            <person name="Butler M.K."/>
            <person name="Le Paslier D."/>
            <person name="Pelletier E."/>
            <person name="Mangenot S."/>
            <person name="Kuypers M.M.M."/>
            <person name="Schreiber F."/>
            <person name="Dutilh B.E."/>
            <person name="Zedelius J."/>
            <person name="de Beer D."/>
            <person name="Gloerich J."/>
            <person name="Wessels H.J.C.T."/>
            <person name="van Allen T."/>
            <person name="Luesken F."/>
            <person name="Wu M."/>
            <person name="van de Pas-Schoonen K.T."/>
            <person name="Op den Camp H.J.M."/>
            <person name="Janssen-Megens E.M."/>
            <person name="Francoijs K-J."/>
            <person name="Stunnenberg H."/>
            <person name="Weissenbach J."/>
            <person name="Jetten M.S.M."/>
            <person name="Strous M."/>
        </authorList>
    </citation>
    <scope>NUCLEOTIDE SEQUENCE [LARGE SCALE GENOMIC DNA]</scope>
</reference>
<proteinExistence type="predicted"/>
<gene>
    <name evidence="1" type="ORF">DAMO_2235</name>
</gene>